<accession>A0AC34RNF3</accession>
<dbReference type="Proteomes" id="UP000887576">
    <property type="component" value="Unplaced"/>
</dbReference>
<evidence type="ECO:0000313" key="1">
    <source>
        <dbReference type="Proteomes" id="UP000887576"/>
    </source>
</evidence>
<dbReference type="WBParaSite" id="JU765_v2.g8450.t1">
    <property type="protein sequence ID" value="JU765_v2.g8450.t1"/>
    <property type="gene ID" value="JU765_v2.g8450"/>
</dbReference>
<evidence type="ECO:0000313" key="2">
    <source>
        <dbReference type="WBParaSite" id="JU765_v2.g8450.t1"/>
    </source>
</evidence>
<proteinExistence type="predicted"/>
<reference evidence="2" key="1">
    <citation type="submission" date="2022-11" db="UniProtKB">
        <authorList>
            <consortium name="WormBaseParasite"/>
        </authorList>
    </citation>
    <scope>IDENTIFICATION</scope>
</reference>
<sequence length="316" mass="37391">MILPVLCAENVKFRMEKLNYIWSKVDQKLMEPKRLEKLKIDLQRFDKLYISEKQDGEHQKKKSGSLTEIDQKLEQLLDRYDLEGALKAFKIKYKYEKSKIYAEESELNSVKKQTSTAFNDKRLIKLWERAKADEDLLSEELDDFFDRAKLLDDEVAKYNELLNGHKEQRSNHIDVDEEHDKTAVKLKKLNQFIEKELQDLNDILTGAQENPFHEKKARKLWAKVSSMKTLGEEELKSFKEDIRQFEKQLIRVDHHKKIIEDAKKVSASQFKDKEGAFHDEQIADLQVDQEKLERKAKKLESWINDRITALTGHQEL</sequence>
<name>A0AC34RNF3_9BILA</name>
<protein>
    <submittedName>
        <fullName evidence="2">Alpha-2-macroglobulin RAP C-terminal domain-containing protein</fullName>
    </submittedName>
</protein>
<organism evidence="1 2">
    <name type="scientific">Panagrolaimus sp. JU765</name>
    <dbReference type="NCBI Taxonomy" id="591449"/>
    <lineage>
        <taxon>Eukaryota</taxon>
        <taxon>Metazoa</taxon>
        <taxon>Ecdysozoa</taxon>
        <taxon>Nematoda</taxon>
        <taxon>Chromadorea</taxon>
        <taxon>Rhabditida</taxon>
        <taxon>Tylenchina</taxon>
        <taxon>Panagrolaimomorpha</taxon>
        <taxon>Panagrolaimoidea</taxon>
        <taxon>Panagrolaimidae</taxon>
        <taxon>Panagrolaimus</taxon>
    </lineage>
</organism>